<organism evidence="1 2">
    <name type="scientific">Saguinus oedipus</name>
    <name type="common">Cotton-top tamarin</name>
    <name type="synonym">Oedipomidas oedipus</name>
    <dbReference type="NCBI Taxonomy" id="9490"/>
    <lineage>
        <taxon>Eukaryota</taxon>
        <taxon>Metazoa</taxon>
        <taxon>Chordata</taxon>
        <taxon>Craniata</taxon>
        <taxon>Vertebrata</taxon>
        <taxon>Euteleostomi</taxon>
        <taxon>Mammalia</taxon>
        <taxon>Eutheria</taxon>
        <taxon>Euarchontoglires</taxon>
        <taxon>Primates</taxon>
        <taxon>Haplorrhini</taxon>
        <taxon>Platyrrhini</taxon>
        <taxon>Cebidae</taxon>
        <taxon>Callitrichinae</taxon>
        <taxon>Saguinus</taxon>
    </lineage>
</organism>
<dbReference type="EMBL" id="JASSZA010000005">
    <property type="protein sequence ID" value="KAK2110185.1"/>
    <property type="molecule type" value="Genomic_DNA"/>
</dbReference>
<protein>
    <submittedName>
        <fullName evidence="1">Uncharacterized protein</fullName>
    </submittedName>
</protein>
<proteinExistence type="predicted"/>
<gene>
    <name evidence="1" type="ORF">P7K49_009931</name>
</gene>
<keyword evidence="2" id="KW-1185">Reference proteome</keyword>
<name>A0ABQ9VLX2_SAGOE</name>
<reference evidence="1 2" key="1">
    <citation type="submission" date="2023-05" db="EMBL/GenBank/DDBJ databases">
        <title>B98-5 Cell Line De Novo Hybrid Assembly: An Optical Mapping Approach.</title>
        <authorList>
            <person name="Kananen K."/>
            <person name="Auerbach J.A."/>
            <person name="Kautto E."/>
            <person name="Blachly J.S."/>
        </authorList>
    </citation>
    <scope>NUCLEOTIDE SEQUENCE [LARGE SCALE GENOMIC DNA]</scope>
    <source>
        <strain evidence="1">B95-8</strain>
        <tissue evidence="1">Cell line</tissue>
    </source>
</reference>
<sequence length="112" mass="12266">MEKSALVAVGAVRNMTDSRDSREVGRTKQPETSTLQAAAAFLMVSDLNHVCDLHELWSLLTSAWTSTGRLEGVGQQGLQEPGTEALPNAKEMSLLTCHSLQQLRTCWFHADP</sequence>
<evidence type="ECO:0000313" key="1">
    <source>
        <dbReference type="EMBL" id="KAK2110185.1"/>
    </source>
</evidence>
<accession>A0ABQ9VLX2</accession>
<dbReference type="Proteomes" id="UP001266305">
    <property type="component" value="Unassembled WGS sequence"/>
</dbReference>
<comment type="caution">
    <text evidence="1">The sequence shown here is derived from an EMBL/GenBank/DDBJ whole genome shotgun (WGS) entry which is preliminary data.</text>
</comment>
<evidence type="ECO:0000313" key="2">
    <source>
        <dbReference type="Proteomes" id="UP001266305"/>
    </source>
</evidence>